<name>A0A6A6E342_9PEZI</name>
<dbReference type="OrthoDB" id="10255128at2759"/>
<evidence type="ECO:0000313" key="2">
    <source>
        <dbReference type="Proteomes" id="UP000800200"/>
    </source>
</evidence>
<gene>
    <name evidence="1" type="ORF">K469DRAFT_708456</name>
</gene>
<dbReference type="Proteomes" id="UP000800200">
    <property type="component" value="Unassembled WGS sequence"/>
</dbReference>
<dbReference type="InterPro" id="IPR023214">
    <property type="entry name" value="HAD_sf"/>
</dbReference>
<dbReference type="PANTHER" id="PTHR28181">
    <property type="entry name" value="UPF0655 PROTEIN YCR015C"/>
    <property type="match status" value="1"/>
</dbReference>
<accession>A0A6A6E342</accession>
<dbReference type="AlphaFoldDB" id="A0A6A6E342"/>
<dbReference type="InterPro" id="IPR036412">
    <property type="entry name" value="HAD-like_sf"/>
</dbReference>
<organism evidence="1 2">
    <name type="scientific">Zopfia rhizophila CBS 207.26</name>
    <dbReference type="NCBI Taxonomy" id="1314779"/>
    <lineage>
        <taxon>Eukaryota</taxon>
        <taxon>Fungi</taxon>
        <taxon>Dikarya</taxon>
        <taxon>Ascomycota</taxon>
        <taxon>Pezizomycotina</taxon>
        <taxon>Dothideomycetes</taxon>
        <taxon>Dothideomycetes incertae sedis</taxon>
        <taxon>Zopfiaceae</taxon>
        <taxon>Zopfia</taxon>
    </lineage>
</organism>
<dbReference type="SUPFAM" id="SSF56784">
    <property type="entry name" value="HAD-like"/>
    <property type="match status" value="1"/>
</dbReference>
<reference evidence="1" key="1">
    <citation type="journal article" date="2020" name="Stud. Mycol.">
        <title>101 Dothideomycetes genomes: a test case for predicting lifestyles and emergence of pathogens.</title>
        <authorList>
            <person name="Haridas S."/>
            <person name="Albert R."/>
            <person name="Binder M."/>
            <person name="Bloem J."/>
            <person name="Labutti K."/>
            <person name="Salamov A."/>
            <person name="Andreopoulos B."/>
            <person name="Baker S."/>
            <person name="Barry K."/>
            <person name="Bills G."/>
            <person name="Bluhm B."/>
            <person name="Cannon C."/>
            <person name="Castanera R."/>
            <person name="Culley D."/>
            <person name="Daum C."/>
            <person name="Ezra D."/>
            <person name="Gonzalez J."/>
            <person name="Henrissat B."/>
            <person name="Kuo A."/>
            <person name="Liang C."/>
            <person name="Lipzen A."/>
            <person name="Lutzoni F."/>
            <person name="Magnuson J."/>
            <person name="Mondo S."/>
            <person name="Nolan M."/>
            <person name="Ohm R."/>
            <person name="Pangilinan J."/>
            <person name="Park H.-J."/>
            <person name="Ramirez L."/>
            <person name="Alfaro M."/>
            <person name="Sun H."/>
            <person name="Tritt A."/>
            <person name="Yoshinaga Y."/>
            <person name="Zwiers L.-H."/>
            <person name="Turgeon B."/>
            <person name="Goodwin S."/>
            <person name="Spatafora J."/>
            <person name="Crous P."/>
            <person name="Grigoriev I."/>
        </authorList>
    </citation>
    <scope>NUCLEOTIDE SEQUENCE</scope>
    <source>
        <strain evidence="1">CBS 207.26</strain>
    </source>
</reference>
<evidence type="ECO:0008006" key="3">
    <source>
        <dbReference type="Google" id="ProtNLM"/>
    </source>
</evidence>
<dbReference type="EMBL" id="ML994635">
    <property type="protein sequence ID" value="KAF2185152.1"/>
    <property type="molecule type" value="Genomic_DNA"/>
</dbReference>
<dbReference type="PANTHER" id="PTHR28181:SF1">
    <property type="entry name" value="COLD TOLERANCE PROTEIN 1"/>
    <property type="match status" value="1"/>
</dbReference>
<proteinExistence type="predicted"/>
<protein>
    <recommendedName>
        <fullName evidence="3">Haloacid dehalogenase-like hydrolase</fullName>
    </recommendedName>
</protein>
<evidence type="ECO:0000313" key="1">
    <source>
        <dbReference type="EMBL" id="KAF2185152.1"/>
    </source>
</evidence>
<dbReference type="InterPro" id="IPR050849">
    <property type="entry name" value="HAD-like_hydrolase_phosphatase"/>
</dbReference>
<keyword evidence="2" id="KW-1185">Reference proteome</keyword>
<sequence>MANPITSQFQNRALHFILDWDDTLTYKDTLDFLVKIAKDGSPNPRRISADWERLKREYSEDYEKTLKEKTPNGLPKNIIEERRLLKALEVVEKRSIQRVSDSGIFKGLGNYALLEGATKSMDSRERSWENKVMMRTGWNVFIAYVHQRIRDKQHVELDHVDILSTNWSQAFIFTCLTSASPRPELAAQYSFMTQLSTPYGLSRDWDLQILVNDEKSQYFEDCSLKPYMTIYANELELRAGGYTGKVCDEKYPKIVSSADKLAYLHKLRRISPYSIKPIPIVYVGDGWNDLECLLAADLGICIRNPEDKMTSSMKKLADSFKRLGIKCPHIKDFKNVDEWGVVWASNFNEITDWLKVIECSKGNSSFDMA</sequence>
<dbReference type="Gene3D" id="3.40.50.1000">
    <property type="entry name" value="HAD superfamily/HAD-like"/>
    <property type="match status" value="1"/>
</dbReference>